<accession>A0A929BCZ6</accession>
<feature type="transmembrane region" description="Helical" evidence="6">
    <location>
        <begin position="327"/>
        <end position="347"/>
    </location>
</feature>
<evidence type="ECO:0000256" key="6">
    <source>
        <dbReference type="SAM" id="Phobius"/>
    </source>
</evidence>
<dbReference type="AlphaFoldDB" id="A0A929BCZ6"/>
<gene>
    <name evidence="7" type="ORF">IQ251_18780</name>
</gene>
<evidence type="ECO:0000256" key="1">
    <source>
        <dbReference type="ARBA" id="ARBA00004651"/>
    </source>
</evidence>
<dbReference type="GO" id="GO:0005886">
    <property type="term" value="C:plasma membrane"/>
    <property type="evidence" value="ECO:0007669"/>
    <property type="project" value="UniProtKB-SubCell"/>
</dbReference>
<feature type="transmembrane region" description="Helical" evidence="6">
    <location>
        <begin position="40"/>
        <end position="59"/>
    </location>
</feature>
<comment type="caution">
    <text evidence="7">The sequence shown here is derived from an EMBL/GenBank/DDBJ whole genome shotgun (WGS) entry which is preliminary data.</text>
</comment>
<keyword evidence="5 6" id="KW-0472">Membrane</keyword>
<feature type="transmembrane region" description="Helical" evidence="6">
    <location>
        <begin position="359"/>
        <end position="392"/>
    </location>
</feature>
<dbReference type="EMBL" id="JADEYC010000043">
    <property type="protein sequence ID" value="MBE9376500.1"/>
    <property type="molecule type" value="Genomic_DNA"/>
</dbReference>
<evidence type="ECO:0000256" key="5">
    <source>
        <dbReference type="ARBA" id="ARBA00023136"/>
    </source>
</evidence>
<keyword evidence="4 6" id="KW-1133">Transmembrane helix</keyword>
<dbReference type="RefSeq" id="WP_193930231.1">
    <property type="nucleotide sequence ID" value="NZ_JADEYC010000043.1"/>
</dbReference>
<dbReference type="Proteomes" id="UP000598360">
    <property type="component" value="Unassembled WGS sequence"/>
</dbReference>
<reference evidence="7" key="1">
    <citation type="submission" date="2020-10" db="EMBL/GenBank/DDBJ databases">
        <title>Diversity and distribution of actinomycetes associated with coral in the coast of Hainan.</title>
        <authorList>
            <person name="Li F."/>
        </authorList>
    </citation>
    <scope>NUCLEOTIDE SEQUENCE</scope>
    <source>
        <strain evidence="7">HNM0983</strain>
    </source>
</reference>
<evidence type="ECO:0000256" key="4">
    <source>
        <dbReference type="ARBA" id="ARBA00022989"/>
    </source>
</evidence>
<evidence type="ECO:0000313" key="7">
    <source>
        <dbReference type="EMBL" id="MBE9376500.1"/>
    </source>
</evidence>
<proteinExistence type="predicted"/>
<organism evidence="7 8">
    <name type="scientific">Saccharopolyspora montiporae</name>
    <dbReference type="NCBI Taxonomy" id="2781240"/>
    <lineage>
        <taxon>Bacteria</taxon>
        <taxon>Bacillati</taxon>
        <taxon>Actinomycetota</taxon>
        <taxon>Actinomycetes</taxon>
        <taxon>Pseudonocardiales</taxon>
        <taxon>Pseudonocardiaceae</taxon>
        <taxon>Saccharopolyspora</taxon>
    </lineage>
</organism>
<keyword evidence="2" id="KW-1003">Cell membrane</keyword>
<evidence type="ECO:0000313" key="8">
    <source>
        <dbReference type="Proteomes" id="UP000598360"/>
    </source>
</evidence>
<comment type="subcellular location">
    <subcellularLocation>
        <location evidence="1">Cell membrane</location>
        <topology evidence="1">Multi-pass membrane protein</topology>
    </subcellularLocation>
</comment>
<feature type="transmembrane region" description="Helical" evidence="6">
    <location>
        <begin position="292"/>
        <end position="315"/>
    </location>
</feature>
<evidence type="ECO:0008006" key="9">
    <source>
        <dbReference type="Google" id="ProtNLM"/>
    </source>
</evidence>
<feature type="transmembrane region" description="Helical" evidence="6">
    <location>
        <begin position="109"/>
        <end position="132"/>
    </location>
</feature>
<dbReference type="PANTHER" id="PTHR30250">
    <property type="entry name" value="PST FAMILY PREDICTED COLANIC ACID TRANSPORTER"/>
    <property type="match status" value="1"/>
</dbReference>
<feature type="transmembrane region" description="Helical" evidence="6">
    <location>
        <begin position="80"/>
        <end position="103"/>
    </location>
</feature>
<feature type="transmembrane region" description="Helical" evidence="6">
    <location>
        <begin position="12"/>
        <end position="34"/>
    </location>
</feature>
<sequence>MTGVRPGVLAPVVAANAVQLVSGSLAALVSTLVLGAEQRGVVVLGVTIGGAAGLLGGLGTGNAVRHALPRCLPEERAGLVATYSCCLLVGTVLGAAGACMAAAASGALIGAGLGDPAVVLATGLFGAGQVLLQQINDLWYADGLFRRGSAGSAAARFAGLCAGVLALLASGGAAAFLFAQAAGTVAVGIGQLVQLHRAGLFALSRPDPGRLHRLLRRGAASLGMSGGLLVASRADRYLLGVFAGPAAVGVYALAGTLAELARVLPTGVGQLFLRDAAVGSGLRAKRAALRTAMLGGVLTAIGVGIAGWLLIVPIFGAEYGSARRLLLVLLVAELCFAPFAVAGRGLLGAGLHRAAARIGLVAALVSGGVYLIAVGAAGAAGAAVASVLVYAWLSGWSWSRLTPRTTASAAEAGVPTSAQEDR</sequence>
<dbReference type="InterPro" id="IPR050833">
    <property type="entry name" value="Poly_Biosynth_Transport"/>
</dbReference>
<name>A0A929BCZ6_9PSEU</name>
<evidence type="ECO:0000256" key="3">
    <source>
        <dbReference type="ARBA" id="ARBA00022692"/>
    </source>
</evidence>
<feature type="transmembrane region" description="Helical" evidence="6">
    <location>
        <begin position="153"/>
        <end position="169"/>
    </location>
</feature>
<keyword evidence="8" id="KW-1185">Reference proteome</keyword>
<keyword evidence="3 6" id="KW-0812">Transmembrane</keyword>
<protein>
    <recommendedName>
        <fullName evidence="9">O-antigen/teichoic acid export membrane protein</fullName>
    </recommendedName>
</protein>
<evidence type="ECO:0000256" key="2">
    <source>
        <dbReference type="ARBA" id="ARBA00022475"/>
    </source>
</evidence>
<dbReference type="PANTHER" id="PTHR30250:SF11">
    <property type="entry name" value="O-ANTIGEN TRANSPORTER-RELATED"/>
    <property type="match status" value="1"/>
</dbReference>